<name>A0A363UQY8_9GAMM</name>
<dbReference type="Proteomes" id="UP000251800">
    <property type="component" value="Unassembled WGS sequence"/>
</dbReference>
<dbReference type="SUPFAM" id="SSF48179">
    <property type="entry name" value="6-phosphogluconate dehydrogenase C-terminal domain-like"/>
    <property type="match status" value="1"/>
</dbReference>
<keyword evidence="3" id="KW-0520">NAD</keyword>
<evidence type="ECO:0000259" key="6">
    <source>
        <dbReference type="Pfam" id="PF14833"/>
    </source>
</evidence>
<dbReference type="PANTHER" id="PTHR43060:SF15">
    <property type="entry name" value="3-HYDROXYISOBUTYRATE DEHYDROGENASE-LIKE 1, MITOCHONDRIAL-RELATED"/>
    <property type="match status" value="1"/>
</dbReference>
<keyword evidence="8" id="KW-1185">Reference proteome</keyword>
<evidence type="ECO:0000313" key="8">
    <source>
        <dbReference type="Proteomes" id="UP000251800"/>
    </source>
</evidence>
<reference evidence="7 8" key="1">
    <citation type="submission" date="2018-05" db="EMBL/GenBank/DDBJ databases">
        <title>Abyssibacter profundi OUC007T gen. nov., sp. nov, a marine bacterium isolated from seawater of the Mariana Trench.</title>
        <authorList>
            <person name="Zhou S."/>
        </authorList>
    </citation>
    <scope>NUCLEOTIDE SEQUENCE [LARGE SCALE GENOMIC DNA]</scope>
    <source>
        <strain evidence="7 8">OUC007</strain>
    </source>
</reference>
<dbReference type="InterPro" id="IPR029154">
    <property type="entry name" value="HIBADH-like_NADP-bd"/>
</dbReference>
<dbReference type="PIRSF" id="PIRSF000103">
    <property type="entry name" value="HIBADH"/>
    <property type="match status" value="1"/>
</dbReference>
<dbReference type="AlphaFoldDB" id="A0A363UQY8"/>
<dbReference type="GO" id="GO:0016491">
    <property type="term" value="F:oxidoreductase activity"/>
    <property type="evidence" value="ECO:0007669"/>
    <property type="project" value="UniProtKB-KW"/>
</dbReference>
<protein>
    <submittedName>
        <fullName evidence="7">Oxidoreductase</fullName>
    </submittedName>
</protein>
<comment type="caution">
    <text evidence="7">The sequence shown here is derived from an EMBL/GenBank/DDBJ whole genome shotgun (WGS) entry which is preliminary data.</text>
</comment>
<feature type="active site" evidence="4">
    <location>
        <position position="173"/>
    </location>
</feature>
<evidence type="ECO:0000256" key="1">
    <source>
        <dbReference type="ARBA" id="ARBA00009080"/>
    </source>
</evidence>
<dbReference type="OrthoDB" id="9786703at2"/>
<evidence type="ECO:0000313" key="7">
    <source>
        <dbReference type="EMBL" id="PWN57881.1"/>
    </source>
</evidence>
<keyword evidence="2" id="KW-0560">Oxidoreductase</keyword>
<dbReference type="GO" id="GO:0016054">
    <property type="term" value="P:organic acid catabolic process"/>
    <property type="evidence" value="ECO:0007669"/>
    <property type="project" value="UniProtKB-ARBA"/>
</dbReference>
<dbReference type="PANTHER" id="PTHR43060">
    <property type="entry name" value="3-HYDROXYISOBUTYRATE DEHYDROGENASE-LIKE 1, MITOCHONDRIAL-RELATED"/>
    <property type="match status" value="1"/>
</dbReference>
<dbReference type="InterPro" id="IPR015815">
    <property type="entry name" value="HIBADH-related"/>
</dbReference>
<dbReference type="RefSeq" id="WP_109718739.1">
    <property type="nucleotide sequence ID" value="NZ_QEQK01000001.1"/>
</dbReference>
<comment type="similarity">
    <text evidence="1">Belongs to the HIBADH-related family.</text>
</comment>
<dbReference type="PROSITE" id="PS00895">
    <property type="entry name" value="3_HYDROXYISOBUT_DH"/>
    <property type="match status" value="1"/>
</dbReference>
<dbReference type="Gene3D" id="1.10.1040.10">
    <property type="entry name" value="N-(1-d-carboxylethyl)-l-norvaline Dehydrogenase, domain 2"/>
    <property type="match status" value="1"/>
</dbReference>
<dbReference type="InterPro" id="IPR036291">
    <property type="entry name" value="NAD(P)-bd_dom_sf"/>
</dbReference>
<dbReference type="InterPro" id="IPR013328">
    <property type="entry name" value="6PGD_dom2"/>
</dbReference>
<sequence length="294" mass="30186">MTDPSPRTGFIGLGAMGAPMATHIARAGRLRAVYNRSAARAEAFAAEHAVEAVNRVDALAAICDIVVVCVSADDDVRMVCEQLAAGLQPGSLVIDCSTVARETACAVGQRLAAAGIGFVDAPVSGGTEGARQGSLTIMAGGSESDLQRARPTLALMGAAIHHMGPVGAGQATKAVNQVLCAGINRAVTEALAFGESLDLPMATVVDVVGSGAGGNWFINHRGKTMLQQHYPLGFKVALHAKDLAICSAMAQASGASLPLTEQTRADYARLMAQGHGDEDISALYRLIRPAAGED</sequence>
<dbReference type="Gene3D" id="3.40.50.720">
    <property type="entry name" value="NAD(P)-binding Rossmann-like Domain"/>
    <property type="match status" value="1"/>
</dbReference>
<proteinExistence type="inferred from homology"/>
<dbReference type="InterPro" id="IPR008927">
    <property type="entry name" value="6-PGluconate_DH-like_C_sf"/>
</dbReference>
<organism evidence="7 8">
    <name type="scientific">Abyssibacter profundi</name>
    <dbReference type="NCBI Taxonomy" id="2182787"/>
    <lineage>
        <taxon>Bacteria</taxon>
        <taxon>Pseudomonadati</taxon>
        <taxon>Pseudomonadota</taxon>
        <taxon>Gammaproteobacteria</taxon>
        <taxon>Chromatiales</taxon>
        <taxon>Oceanococcaceae</taxon>
        <taxon>Abyssibacter</taxon>
    </lineage>
</organism>
<feature type="domain" description="3-hydroxyisobutyrate dehydrogenase-like NAD-binding" evidence="6">
    <location>
        <begin position="167"/>
        <end position="287"/>
    </location>
</feature>
<dbReference type="InterPro" id="IPR006115">
    <property type="entry name" value="6PGDH_NADP-bd"/>
</dbReference>
<dbReference type="GO" id="GO:0050661">
    <property type="term" value="F:NADP binding"/>
    <property type="evidence" value="ECO:0007669"/>
    <property type="project" value="InterPro"/>
</dbReference>
<dbReference type="Pfam" id="PF14833">
    <property type="entry name" value="NAD_binding_11"/>
    <property type="match status" value="1"/>
</dbReference>
<dbReference type="SUPFAM" id="SSF51735">
    <property type="entry name" value="NAD(P)-binding Rossmann-fold domains"/>
    <property type="match status" value="1"/>
</dbReference>
<accession>A0A363UQY8</accession>
<evidence type="ECO:0000259" key="5">
    <source>
        <dbReference type="Pfam" id="PF03446"/>
    </source>
</evidence>
<gene>
    <name evidence="7" type="ORF">DEH80_01730</name>
</gene>
<dbReference type="EMBL" id="QEQK01000001">
    <property type="protein sequence ID" value="PWN57881.1"/>
    <property type="molecule type" value="Genomic_DNA"/>
</dbReference>
<feature type="domain" description="6-phosphogluconate dehydrogenase NADP-binding" evidence="5">
    <location>
        <begin position="8"/>
        <end position="164"/>
    </location>
</feature>
<evidence type="ECO:0000256" key="3">
    <source>
        <dbReference type="ARBA" id="ARBA00023027"/>
    </source>
</evidence>
<evidence type="ECO:0000256" key="2">
    <source>
        <dbReference type="ARBA" id="ARBA00023002"/>
    </source>
</evidence>
<dbReference type="GO" id="GO:0051287">
    <property type="term" value="F:NAD binding"/>
    <property type="evidence" value="ECO:0007669"/>
    <property type="project" value="InterPro"/>
</dbReference>
<evidence type="ECO:0000256" key="4">
    <source>
        <dbReference type="PIRSR" id="PIRSR000103-1"/>
    </source>
</evidence>
<dbReference type="InterPro" id="IPR002204">
    <property type="entry name" value="3-OH-isobutyrate_DH-rel_CS"/>
</dbReference>
<dbReference type="Pfam" id="PF03446">
    <property type="entry name" value="NAD_binding_2"/>
    <property type="match status" value="1"/>
</dbReference>